<evidence type="ECO:0000256" key="5">
    <source>
        <dbReference type="ARBA" id="ARBA00023136"/>
    </source>
</evidence>
<protein>
    <recommendedName>
        <fullName evidence="11">Endoplasmic reticulum vesicle transporter C-terminal domain-containing protein</fullName>
    </recommendedName>
</protein>
<keyword evidence="10" id="KW-1185">Reference proteome</keyword>
<proteinExistence type="inferred from homology"/>
<dbReference type="InterPro" id="IPR012936">
    <property type="entry name" value="Erv_C"/>
</dbReference>
<evidence type="ECO:0000313" key="10">
    <source>
        <dbReference type="Proteomes" id="UP000054097"/>
    </source>
</evidence>
<evidence type="ECO:0000313" key="9">
    <source>
        <dbReference type="EMBL" id="KIM28739.1"/>
    </source>
</evidence>
<dbReference type="PANTHER" id="PTHR10984:SF25">
    <property type="entry name" value="ENDOPLASMIC RETICULUM-GOLGI INTERMEDIATE COMPARTMENT PROTEIN 3"/>
    <property type="match status" value="1"/>
</dbReference>
<dbReference type="InterPro" id="IPR039542">
    <property type="entry name" value="Erv_N"/>
</dbReference>
<dbReference type="InterPro" id="IPR045888">
    <property type="entry name" value="Erv"/>
</dbReference>
<comment type="subcellular location">
    <subcellularLocation>
        <location evidence="1">Membrane</location>
        <topology evidence="1">Multi-pass membrane protein</topology>
    </subcellularLocation>
</comment>
<evidence type="ECO:0000259" key="7">
    <source>
        <dbReference type="Pfam" id="PF07970"/>
    </source>
</evidence>
<dbReference type="OrthoDB" id="10266265at2759"/>
<feature type="domain" description="Endoplasmic reticulum vesicle transporter N-terminal" evidence="8">
    <location>
        <begin position="9"/>
        <end position="96"/>
    </location>
</feature>
<dbReference type="Pfam" id="PF13850">
    <property type="entry name" value="ERGIC_N"/>
    <property type="match status" value="1"/>
</dbReference>
<dbReference type="HOGENOM" id="CLU_034705_1_0_1"/>
<name>A0A0C3B9F9_SERVB</name>
<evidence type="ECO:0008006" key="11">
    <source>
        <dbReference type="Google" id="ProtNLM"/>
    </source>
</evidence>
<accession>A0A0C3B9F9</accession>
<evidence type="ECO:0000256" key="1">
    <source>
        <dbReference type="ARBA" id="ARBA00004141"/>
    </source>
</evidence>
<reference evidence="9 10" key="1">
    <citation type="submission" date="2014-04" db="EMBL/GenBank/DDBJ databases">
        <authorList>
            <consortium name="DOE Joint Genome Institute"/>
            <person name="Kuo A."/>
            <person name="Zuccaro A."/>
            <person name="Kohler A."/>
            <person name="Nagy L.G."/>
            <person name="Floudas D."/>
            <person name="Copeland A."/>
            <person name="Barry K.W."/>
            <person name="Cichocki N."/>
            <person name="Veneault-Fourrey C."/>
            <person name="LaButti K."/>
            <person name="Lindquist E.A."/>
            <person name="Lipzen A."/>
            <person name="Lundell T."/>
            <person name="Morin E."/>
            <person name="Murat C."/>
            <person name="Sun H."/>
            <person name="Tunlid A."/>
            <person name="Henrissat B."/>
            <person name="Grigoriev I.V."/>
            <person name="Hibbett D.S."/>
            <person name="Martin F."/>
            <person name="Nordberg H.P."/>
            <person name="Cantor M.N."/>
            <person name="Hua S.X."/>
        </authorList>
    </citation>
    <scope>NUCLEOTIDE SEQUENCE [LARGE SCALE GENOMIC DNA]</scope>
    <source>
        <strain evidence="9 10">MAFF 305830</strain>
    </source>
</reference>
<feature type="transmembrane region" description="Helical" evidence="6">
    <location>
        <begin position="29"/>
        <end position="49"/>
    </location>
</feature>
<sequence length="428" mass="47953">MALGVFGAFKGIDAFGRTSEDVKVKTRTGALLTLVSAIFIATFTLVEFVDFRKIHVDTAIVVDRSRGEKLQVVFNMTFPRVPCYLLNLDVTDISGEVVRDITHHVVKTRLDPSALMPIHDGLYRTGLENEVDKQLAAKGPNYCGSCYGGLEPVSGCCNTCDEVRQAYSDRGWAFGNPDAIDQCVSEHWTDKVQAMQNEGCNIEGRVRVNKVTGNIQFSPGRSFVVNRPEVFQMVPYLQNANHYFGHWIHSMEIYDYDEDTWTRQHLPEHIRERLGIARSPLEEVYAHTDNAEYMFQYFLKVVKNTYKSLNGETYKTHQYSTSSYERDLATLSRGKNEDGIDIVHERLGVPGAFFNFDISSMEVVHIEQKQSWAHFITSMAAIIGGVLTVASLADALLFNTQGLIKKGAAAVAAEGKQPYQPTPSVKIM</sequence>
<comment type="similarity">
    <text evidence="2">Belongs to the ERGIC family.</text>
</comment>
<dbReference type="Proteomes" id="UP000054097">
    <property type="component" value="Unassembled WGS sequence"/>
</dbReference>
<dbReference type="Pfam" id="PF07970">
    <property type="entry name" value="COPIIcoated_ERV"/>
    <property type="match status" value="1"/>
</dbReference>
<dbReference type="AlphaFoldDB" id="A0A0C3B9F9"/>
<dbReference type="PANTHER" id="PTHR10984">
    <property type="entry name" value="ENDOPLASMIC RETICULUM-GOLGI INTERMEDIATE COMPARTMENT PROTEIN"/>
    <property type="match status" value="1"/>
</dbReference>
<dbReference type="GO" id="GO:0005789">
    <property type="term" value="C:endoplasmic reticulum membrane"/>
    <property type="evidence" value="ECO:0007669"/>
    <property type="project" value="TreeGrafter"/>
</dbReference>
<organism evidence="9 10">
    <name type="scientific">Serendipita vermifera MAFF 305830</name>
    <dbReference type="NCBI Taxonomy" id="933852"/>
    <lineage>
        <taxon>Eukaryota</taxon>
        <taxon>Fungi</taxon>
        <taxon>Dikarya</taxon>
        <taxon>Basidiomycota</taxon>
        <taxon>Agaricomycotina</taxon>
        <taxon>Agaricomycetes</taxon>
        <taxon>Sebacinales</taxon>
        <taxon>Serendipitaceae</taxon>
        <taxon>Serendipita</taxon>
    </lineage>
</organism>
<dbReference type="GO" id="GO:0006890">
    <property type="term" value="P:retrograde vesicle-mediated transport, Golgi to endoplasmic reticulum"/>
    <property type="evidence" value="ECO:0007669"/>
    <property type="project" value="TreeGrafter"/>
</dbReference>
<keyword evidence="5 6" id="KW-0472">Membrane</keyword>
<keyword evidence="4 6" id="KW-1133">Transmembrane helix</keyword>
<keyword evidence="3 6" id="KW-0812">Transmembrane</keyword>
<dbReference type="STRING" id="933852.A0A0C3B9F9"/>
<evidence type="ECO:0000256" key="2">
    <source>
        <dbReference type="ARBA" id="ARBA00005648"/>
    </source>
</evidence>
<dbReference type="GO" id="GO:0000139">
    <property type="term" value="C:Golgi membrane"/>
    <property type="evidence" value="ECO:0007669"/>
    <property type="project" value="TreeGrafter"/>
</dbReference>
<evidence type="ECO:0000256" key="4">
    <source>
        <dbReference type="ARBA" id="ARBA00022989"/>
    </source>
</evidence>
<dbReference type="GO" id="GO:0006888">
    <property type="term" value="P:endoplasmic reticulum to Golgi vesicle-mediated transport"/>
    <property type="evidence" value="ECO:0007669"/>
    <property type="project" value="TreeGrafter"/>
</dbReference>
<evidence type="ECO:0000256" key="6">
    <source>
        <dbReference type="SAM" id="Phobius"/>
    </source>
</evidence>
<reference evidence="10" key="2">
    <citation type="submission" date="2015-01" db="EMBL/GenBank/DDBJ databases">
        <title>Evolutionary Origins and Diversification of the Mycorrhizal Mutualists.</title>
        <authorList>
            <consortium name="DOE Joint Genome Institute"/>
            <consortium name="Mycorrhizal Genomics Consortium"/>
            <person name="Kohler A."/>
            <person name="Kuo A."/>
            <person name="Nagy L.G."/>
            <person name="Floudas D."/>
            <person name="Copeland A."/>
            <person name="Barry K.W."/>
            <person name="Cichocki N."/>
            <person name="Veneault-Fourrey C."/>
            <person name="LaButti K."/>
            <person name="Lindquist E.A."/>
            <person name="Lipzen A."/>
            <person name="Lundell T."/>
            <person name="Morin E."/>
            <person name="Murat C."/>
            <person name="Riley R."/>
            <person name="Ohm R."/>
            <person name="Sun H."/>
            <person name="Tunlid A."/>
            <person name="Henrissat B."/>
            <person name="Grigoriev I.V."/>
            <person name="Hibbett D.S."/>
            <person name="Martin F."/>
        </authorList>
    </citation>
    <scope>NUCLEOTIDE SEQUENCE [LARGE SCALE GENOMIC DNA]</scope>
    <source>
        <strain evidence="10">MAFF 305830</strain>
    </source>
</reference>
<feature type="transmembrane region" description="Helical" evidence="6">
    <location>
        <begin position="372"/>
        <end position="397"/>
    </location>
</feature>
<evidence type="ECO:0000256" key="3">
    <source>
        <dbReference type="ARBA" id="ARBA00022692"/>
    </source>
</evidence>
<feature type="domain" description="Endoplasmic reticulum vesicle transporter C-terminal" evidence="7">
    <location>
        <begin position="146"/>
        <end position="394"/>
    </location>
</feature>
<dbReference type="EMBL" id="KN824291">
    <property type="protein sequence ID" value="KIM28739.1"/>
    <property type="molecule type" value="Genomic_DNA"/>
</dbReference>
<gene>
    <name evidence="9" type="ORF">M408DRAFT_329198</name>
</gene>
<evidence type="ECO:0000259" key="8">
    <source>
        <dbReference type="Pfam" id="PF13850"/>
    </source>
</evidence>
<dbReference type="GO" id="GO:0030134">
    <property type="term" value="C:COPII-coated ER to Golgi transport vesicle"/>
    <property type="evidence" value="ECO:0007669"/>
    <property type="project" value="TreeGrafter"/>
</dbReference>